<dbReference type="PROSITE" id="PS50231">
    <property type="entry name" value="RICIN_B_LECTIN"/>
    <property type="match status" value="3"/>
</dbReference>
<comment type="pathway">
    <text evidence="3">Protein modification; protein glycosylation.</text>
</comment>
<evidence type="ECO:0000256" key="14">
    <source>
        <dbReference type="ARBA" id="ARBA00023211"/>
    </source>
</evidence>
<feature type="region of interest" description="Disordered" evidence="15">
    <location>
        <begin position="1605"/>
        <end position="1624"/>
    </location>
</feature>
<dbReference type="InterPro" id="IPR001173">
    <property type="entry name" value="Glyco_trans_2-like"/>
</dbReference>
<keyword evidence="14" id="KW-0464">Manganese</keyword>
<evidence type="ECO:0000259" key="17">
    <source>
        <dbReference type="Pfam" id="PF00652"/>
    </source>
</evidence>
<evidence type="ECO:0000256" key="5">
    <source>
        <dbReference type="ARBA" id="ARBA00012644"/>
    </source>
</evidence>
<evidence type="ECO:0000313" key="19">
    <source>
        <dbReference type="Proteomes" id="UP000830375"/>
    </source>
</evidence>
<proteinExistence type="inferred from homology"/>
<dbReference type="Pfam" id="PF00652">
    <property type="entry name" value="Ricin_B_lectin"/>
    <property type="match status" value="1"/>
</dbReference>
<evidence type="ECO:0000256" key="13">
    <source>
        <dbReference type="ARBA" id="ARBA00023157"/>
    </source>
</evidence>
<dbReference type="Pfam" id="PF00535">
    <property type="entry name" value="Glycos_transf_2"/>
    <property type="match status" value="3"/>
</dbReference>
<accession>A0ABQ8MT58</accession>
<sequence>MRISCVKTLFPVLSVTAVFLYMSSVKWEIQTQEKQLHQQWTVELSEDDQRKAEDLFQKYGYNAFLSDQLPLDRELPDTRDHRCIDREYPHNLPTISVVLIYLDEALSVIQRAICSIINRTPAHLLKEIILVDDHSTNENLKTQLHAYVSSINEKHPGLLKMVSHSKQKGLSQARISGWKAATGDVIAILDAHIEVHVKWAEPLLARIQADRTLVLSPVFDKVNYYDLQVTKYFASAHGFDWALWCMYVAFPQKWYEQNDPSQPGKSPSVMGILVVDRLFFGEIGTLDGGMEVYGGENVELGIRVWLCGGSIEVVPCSKIAHIERSHKPYMPDLRNVMKRNALRVAEVWMDEYKANVNIAWGLPIQNHGIDIGDVSERKKLRKRLNCKPFKWYLENVYTQLNPIHILAYGALINDLQTSLCLDKGPLEENTPISYPCHFMESQSLKNNGNRCLIDPGSGRFPELSWCLDTEKQKHMYWDFKQGQAIQNRDTKRCLEISAQQTEKYEKNVFLQECRNQHWKMQNQWTVELSEDDQKKAEDLFQKYGYNAFLSDQLPLDRELPDTRDHRCIDREYPHNLPTLSVVLIYLDEALSVIQRAICGIINRTPAHLLKEIILVDDHSKNENLKTQLHAYVSSINKKHPGLLKMSLKNNGNRCLIDPGSGRFPELSWCSDTEKPKHMYWDFKQGQAIQNRDTKRCLEISAEQTKKYEKNVFLQECRNQHWKIQNQWTVELSEDDQRKAEDLFQKYGYNAFLSDQLPLDRELPDTRDHRCIDREYPHNLPTLSVVLIYLDEALSVIQRAICSIINRTPAHLLKEIILVDDHSTNENLKTQLHAYVSSINEKHPGLLKMVSHSKQKGLSQARISGWKAATGDVVAILDAHIEVHVKWAEPLLARIQADRTLVLSPMFDKVNYYDLQVTKYFASAHGFDWALWCTYVAFPQKWYEQNDPSQPGKSPSVMGILVVDRLFFGEIGTLDGGMEVYGGENVELGIRVWLCGGSIEVVPCSKIAHIERSHKPYMSDINNVMKRNALRVAEVWMDEYKANVNIAWGLPIQNHGIDIGDVSERKKLRKRLNCKPFKWYLENVYTQLNPIHCLAYGASLKNNGNRCLIDPGSGRFPELSWCSDTEKPKHMYWDFKQGQAIQNRDTKRCLEISAEQTEKYEKNVFLQECRNQHWKIQNQWTVELSEDDQRKAEDLYQKYGYNAFLSDQLPLDRELPDTRDHRCIDREYPHNLPTLSVVLIYLDEALSVIQRAICSIINRTPAHLLKEIILVDDHSTNENLKTQLHAYVSSINKKHPGLLKMVTHSEHKGLSQARISGWKAATGDVVAILDAHIEVHVKWAEPLLARIQADRTLVLSPVFDKVNYYDLQVTPHFTYAQGFDWALWCMYVAFPQKWYDQNDPSQPGKSPSVMGIIVVDRLFFGEIGTLDGGMKVYGGENVELGIRVWLCGGSIEVVPCSRIAHIERLHKPYMPYLSSVMKRNALRVAEVWMDEYKTNVNIAWGLPIQNHGIDIGDVSERKKLRKRLNCKPFKWYLENVYTQLNPIHILAYGASIKNSRIHCLIDPGSGRFPELSWCSDTEKPKHMYWDFKQGQAIQNRDTKRCLEISAEQTEKRETPQSEKEKKPAKKLFPNANLFKQSTVELSEDDQRKAEDLFQKYSYNAFLSDQLPLEKDHI</sequence>
<evidence type="ECO:0000256" key="8">
    <source>
        <dbReference type="ARBA" id="ARBA00022734"/>
    </source>
</evidence>
<keyword evidence="7" id="KW-0812">Transmembrane</keyword>
<dbReference type="InterPro" id="IPR029044">
    <property type="entry name" value="Nucleotide-diphossugar_trans"/>
</dbReference>
<organism evidence="18 19">
    <name type="scientific">Labeo rohita</name>
    <name type="common">Indian major carp</name>
    <name type="synonym">Cyprinus rohita</name>
    <dbReference type="NCBI Taxonomy" id="84645"/>
    <lineage>
        <taxon>Eukaryota</taxon>
        <taxon>Metazoa</taxon>
        <taxon>Chordata</taxon>
        <taxon>Craniata</taxon>
        <taxon>Vertebrata</taxon>
        <taxon>Euteleostomi</taxon>
        <taxon>Actinopterygii</taxon>
        <taxon>Neopterygii</taxon>
        <taxon>Teleostei</taxon>
        <taxon>Ostariophysi</taxon>
        <taxon>Cypriniformes</taxon>
        <taxon>Cyprinidae</taxon>
        <taxon>Labeoninae</taxon>
        <taxon>Labeonini</taxon>
        <taxon>Labeo</taxon>
    </lineage>
</organism>
<dbReference type="EMBL" id="JACTAM010000004">
    <property type="protein sequence ID" value="KAI2665562.1"/>
    <property type="molecule type" value="Genomic_DNA"/>
</dbReference>
<evidence type="ECO:0000256" key="4">
    <source>
        <dbReference type="ARBA" id="ARBA00005680"/>
    </source>
</evidence>
<feature type="domain" description="Glycosyltransferase 2-like" evidence="16">
    <location>
        <begin position="783"/>
        <end position="911"/>
    </location>
</feature>
<keyword evidence="9" id="KW-0735">Signal-anchor</keyword>
<dbReference type="SUPFAM" id="SSF50370">
    <property type="entry name" value="Ricin B-like lectins"/>
    <property type="match status" value="3"/>
</dbReference>
<keyword evidence="11" id="KW-0333">Golgi apparatus</keyword>
<dbReference type="Gene3D" id="3.90.550.10">
    <property type="entry name" value="Spore Coat Polysaccharide Biosynthesis Protein SpsA, Chain A"/>
    <property type="match status" value="4"/>
</dbReference>
<name>A0ABQ8MT58_LABRO</name>
<evidence type="ECO:0000256" key="6">
    <source>
        <dbReference type="ARBA" id="ARBA00022676"/>
    </source>
</evidence>
<dbReference type="PANTHER" id="PTHR11675">
    <property type="entry name" value="N-ACETYLGALACTOSAMINYLTRANSFERASE"/>
    <property type="match status" value="1"/>
</dbReference>
<keyword evidence="6" id="KW-0808">Transferase</keyword>
<feature type="domain" description="Ricin B lectin" evidence="17">
    <location>
        <begin position="408"/>
        <end position="518"/>
    </location>
</feature>
<comment type="cofactor">
    <cofactor evidence="1">
        <name>Mn(2+)</name>
        <dbReference type="ChEBI" id="CHEBI:29035"/>
    </cofactor>
</comment>
<keyword evidence="12" id="KW-0472">Membrane</keyword>
<keyword evidence="8" id="KW-0430">Lectin</keyword>
<comment type="subcellular location">
    <subcellularLocation>
        <location evidence="2">Golgi apparatus membrane</location>
        <topology evidence="2">Single-pass type II membrane protein</topology>
    </subcellularLocation>
</comment>
<evidence type="ECO:0000256" key="11">
    <source>
        <dbReference type="ARBA" id="ARBA00023034"/>
    </source>
</evidence>
<dbReference type="SUPFAM" id="SSF53448">
    <property type="entry name" value="Nucleotide-diphospho-sugar transferases"/>
    <property type="match status" value="4"/>
</dbReference>
<keyword evidence="19" id="KW-1185">Reference proteome</keyword>
<evidence type="ECO:0000256" key="10">
    <source>
        <dbReference type="ARBA" id="ARBA00022989"/>
    </source>
</evidence>
<evidence type="ECO:0000256" key="7">
    <source>
        <dbReference type="ARBA" id="ARBA00022692"/>
    </source>
</evidence>
<evidence type="ECO:0000256" key="12">
    <source>
        <dbReference type="ARBA" id="ARBA00023136"/>
    </source>
</evidence>
<keyword evidence="10" id="KW-1133">Transmembrane helix</keyword>
<evidence type="ECO:0000313" key="18">
    <source>
        <dbReference type="EMBL" id="KAI2665562.1"/>
    </source>
</evidence>
<feature type="compositionally biased region" description="Basic and acidic residues" evidence="15">
    <location>
        <begin position="1605"/>
        <end position="1620"/>
    </location>
</feature>
<dbReference type="PANTHER" id="PTHR11675:SF50">
    <property type="entry name" value="POLYPEPTIDE N-ACETYLGALACTOSAMINYLTRANSFERASE 8-RELATED"/>
    <property type="match status" value="1"/>
</dbReference>
<reference evidence="18 19" key="1">
    <citation type="submission" date="2022-01" db="EMBL/GenBank/DDBJ databases">
        <title>A high-quality chromosome-level genome assembly of rohu carp, Labeo rohita.</title>
        <authorList>
            <person name="Arick M.A. II"/>
            <person name="Hsu C.-Y."/>
            <person name="Magbanua Z."/>
            <person name="Pechanova O."/>
            <person name="Grover C."/>
            <person name="Miller E."/>
            <person name="Thrash A."/>
            <person name="Ezzel L."/>
            <person name="Alam S."/>
            <person name="Benzie J."/>
            <person name="Hamilton M."/>
            <person name="Karsi A."/>
            <person name="Lawrence M.L."/>
            <person name="Peterson D.G."/>
        </authorList>
    </citation>
    <scope>NUCLEOTIDE SEQUENCE [LARGE SCALE GENOMIC DNA]</scope>
    <source>
        <strain evidence="19">BAU-BD-2019</strain>
        <tissue evidence="18">Blood</tissue>
    </source>
</reference>
<dbReference type="InterPro" id="IPR045885">
    <property type="entry name" value="GalNAc-T"/>
</dbReference>
<protein>
    <recommendedName>
        <fullName evidence="5">polypeptide N-acetylgalactosaminyltransferase</fullName>
        <ecNumber evidence="5">2.4.1.41</ecNumber>
    </recommendedName>
</protein>
<gene>
    <name evidence="18" type="ORF">H4Q32_021891</name>
</gene>
<evidence type="ECO:0000256" key="1">
    <source>
        <dbReference type="ARBA" id="ARBA00001936"/>
    </source>
</evidence>
<keyword evidence="13" id="KW-1015">Disulfide bond</keyword>
<comment type="caution">
    <text evidence="18">The sequence shown here is derived from an EMBL/GenBank/DDBJ whole genome shotgun (WGS) entry which is preliminary data.</text>
</comment>
<dbReference type="CDD" id="cd02510">
    <property type="entry name" value="pp-GalNAc-T"/>
    <property type="match status" value="3"/>
</dbReference>
<dbReference type="InterPro" id="IPR035992">
    <property type="entry name" value="Ricin_B-like_lectins"/>
</dbReference>
<evidence type="ECO:0000259" key="16">
    <source>
        <dbReference type="Pfam" id="PF00535"/>
    </source>
</evidence>
<keyword evidence="6" id="KW-0328">Glycosyltransferase</keyword>
<evidence type="ECO:0000256" key="15">
    <source>
        <dbReference type="SAM" id="MobiDB-lite"/>
    </source>
</evidence>
<feature type="domain" description="Glycosyltransferase 2-like" evidence="16">
    <location>
        <begin position="96"/>
        <end position="225"/>
    </location>
</feature>
<evidence type="ECO:0000256" key="9">
    <source>
        <dbReference type="ARBA" id="ARBA00022968"/>
    </source>
</evidence>
<dbReference type="InterPro" id="IPR000772">
    <property type="entry name" value="Ricin_B_lectin"/>
</dbReference>
<feature type="domain" description="Glycosyltransferase 2-like" evidence="16">
    <location>
        <begin position="1235"/>
        <end position="1371"/>
    </location>
</feature>
<dbReference type="EC" id="2.4.1.41" evidence="5"/>
<comment type="similarity">
    <text evidence="4">Belongs to the glycosyltransferase 2 family. GalNAc-T subfamily.</text>
</comment>
<evidence type="ECO:0000256" key="2">
    <source>
        <dbReference type="ARBA" id="ARBA00004323"/>
    </source>
</evidence>
<evidence type="ECO:0000256" key="3">
    <source>
        <dbReference type="ARBA" id="ARBA00004922"/>
    </source>
</evidence>
<dbReference type="Proteomes" id="UP000830375">
    <property type="component" value="Unassembled WGS sequence"/>
</dbReference>